<evidence type="ECO:0000313" key="1">
    <source>
        <dbReference type="EMBL" id="NOU75867.1"/>
    </source>
</evidence>
<keyword evidence="2" id="KW-1185">Reference proteome</keyword>
<name>A0ABX1Y4N9_9BACL</name>
<proteinExistence type="predicted"/>
<dbReference type="Proteomes" id="UP000616779">
    <property type="component" value="Unassembled WGS sequence"/>
</dbReference>
<dbReference type="Pfam" id="PF19668">
    <property type="entry name" value="DUF6171"/>
    <property type="match status" value="1"/>
</dbReference>
<dbReference type="EMBL" id="WHOA01000235">
    <property type="protein sequence ID" value="NOU75867.1"/>
    <property type="molecule type" value="Genomic_DNA"/>
</dbReference>
<gene>
    <name evidence="1" type="ORF">GC098_31700</name>
</gene>
<protein>
    <submittedName>
        <fullName evidence="1">Uncharacterized protein</fullName>
    </submittedName>
</protein>
<reference evidence="1 2" key="1">
    <citation type="submission" date="2019-10" db="EMBL/GenBank/DDBJ databases">
        <title>Description of Paenibacillus terrestris sp. nov.</title>
        <authorList>
            <person name="Carlier A."/>
            <person name="Qi S."/>
        </authorList>
    </citation>
    <scope>NUCLEOTIDE SEQUENCE [LARGE SCALE GENOMIC DNA]</scope>
    <source>
        <strain evidence="1 2">LMG 31458</strain>
    </source>
</reference>
<dbReference type="RefSeq" id="WP_171647924.1">
    <property type="nucleotide sequence ID" value="NZ_WHOA01000235.1"/>
</dbReference>
<evidence type="ECO:0000313" key="2">
    <source>
        <dbReference type="Proteomes" id="UP000616779"/>
    </source>
</evidence>
<accession>A0ABX1Y4N9</accession>
<organism evidence="1 2">
    <name type="scientific">Paenibacillus phytorum</name>
    <dbReference type="NCBI Taxonomy" id="2654977"/>
    <lineage>
        <taxon>Bacteria</taxon>
        <taxon>Bacillati</taxon>
        <taxon>Bacillota</taxon>
        <taxon>Bacilli</taxon>
        <taxon>Bacillales</taxon>
        <taxon>Paenibacillaceae</taxon>
        <taxon>Paenibacillus</taxon>
    </lineage>
</organism>
<comment type="caution">
    <text evidence="1">The sequence shown here is derived from an EMBL/GenBank/DDBJ whole genome shotgun (WGS) entry which is preliminary data.</text>
</comment>
<sequence>MTDCKGCSATVHVSSEEIAQLFGETLRIRNVKLTTEEEYDRRMSVCQSCEAYQFGTTCRHCGCLMAVKAKLAAAHCPAPQGSKW</sequence>
<dbReference type="InterPro" id="IPR046169">
    <property type="entry name" value="DUF6171"/>
</dbReference>